<accession>A0ABV0Y1F8</accession>
<reference evidence="1 2" key="1">
    <citation type="submission" date="2021-06" db="EMBL/GenBank/DDBJ databases">
        <authorList>
            <person name="Palmer J.M."/>
        </authorList>
    </citation>
    <scope>NUCLEOTIDE SEQUENCE [LARGE SCALE GENOMIC DNA]</scope>
    <source>
        <strain evidence="1 2">AS_MEX2019</strain>
        <tissue evidence="1">Muscle</tissue>
    </source>
</reference>
<name>A0ABV0Y1F8_9TELE</name>
<feature type="non-terminal residue" evidence="1">
    <location>
        <position position="82"/>
    </location>
</feature>
<gene>
    <name evidence="1" type="ORF">AMECASPLE_014119</name>
</gene>
<keyword evidence="2" id="KW-1185">Reference proteome</keyword>
<proteinExistence type="predicted"/>
<organism evidence="1 2">
    <name type="scientific">Ameca splendens</name>
    <dbReference type="NCBI Taxonomy" id="208324"/>
    <lineage>
        <taxon>Eukaryota</taxon>
        <taxon>Metazoa</taxon>
        <taxon>Chordata</taxon>
        <taxon>Craniata</taxon>
        <taxon>Vertebrata</taxon>
        <taxon>Euteleostomi</taxon>
        <taxon>Actinopterygii</taxon>
        <taxon>Neopterygii</taxon>
        <taxon>Teleostei</taxon>
        <taxon>Neoteleostei</taxon>
        <taxon>Acanthomorphata</taxon>
        <taxon>Ovalentaria</taxon>
        <taxon>Atherinomorphae</taxon>
        <taxon>Cyprinodontiformes</taxon>
        <taxon>Goodeidae</taxon>
        <taxon>Ameca</taxon>
    </lineage>
</organism>
<protein>
    <submittedName>
        <fullName evidence="1">Uncharacterized protein</fullName>
    </submittedName>
</protein>
<sequence length="82" mass="8990">MMSHASGTRSNGMTSHAFEAPSSSTVARLLDRTHVFTAQGTVVCLRAAVTAQLECCWSHIGLFCWTGRWEAWVPPFFLICAS</sequence>
<comment type="caution">
    <text evidence="1">The sequence shown here is derived from an EMBL/GenBank/DDBJ whole genome shotgun (WGS) entry which is preliminary data.</text>
</comment>
<evidence type="ECO:0000313" key="1">
    <source>
        <dbReference type="EMBL" id="MEQ2287587.1"/>
    </source>
</evidence>
<dbReference type="Proteomes" id="UP001469553">
    <property type="component" value="Unassembled WGS sequence"/>
</dbReference>
<dbReference type="EMBL" id="JAHRIP010019756">
    <property type="protein sequence ID" value="MEQ2287587.1"/>
    <property type="molecule type" value="Genomic_DNA"/>
</dbReference>
<evidence type="ECO:0000313" key="2">
    <source>
        <dbReference type="Proteomes" id="UP001469553"/>
    </source>
</evidence>